<protein>
    <submittedName>
        <fullName evidence="6">DegT/DnrJ/EryC1/StrS family aminotransferase</fullName>
    </submittedName>
</protein>
<dbReference type="Proteomes" id="UP000265875">
    <property type="component" value="Unassembled WGS sequence"/>
</dbReference>
<evidence type="ECO:0000256" key="4">
    <source>
        <dbReference type="PIRSR" id="PIRSR000390-2"/>
    </source>
</evidence>
<gene>
    <name evidence="6" type="ORF">D0894_07095</name>
</gene>
<dbReference type="EMBL" id="QWLL01000015">
    <property type="protein sequence ID" value="RII78726.1"/>
    <property type="molecule type" value="Genomic_DNA"/>
</dbReference>
<dbReference type="Pfam" id="PF01041">
    <property type="entry name" value="DegT_DnrJ_EryC1"/>
    <property type="match status" value="1"/>
</dbReference>
<evidence type="ECO:0000256" key="3">
    <source>
        <dbReference type="PIRSR" id="PIRSR000390-1"/>
    </source>
</evidence>
<dbReference type="GO" id="GO:0000271">
    <property type="term" value="P:polysaccharide biosynthetic process"/>
    <property type="evidence" value="ECO:0007669"/>
    <property type="project" value="TreeGrafter"/>
</dbReference>
<proteinExistence type="inferred from homology"/>
<feature type="active site" description="Proton acceptor" evidence="3">
    <location>
        <position position="190"/>
    </location>
</feature>
<dbReference type="InterPro" id="IPR015424">
    <property type="entry name" value="PyrdxlP-dep_Trfase"/>
</dbReference>
<dbReference type="GO" id="GO:0008483">
    <property type="term" value="F:transaminase activity"/>
    <property type="evidence" value="ECO:0007669"/>
    <property type="project" value="UniProtKB-KW"/>
</dbReference>
<evidence type="ECO:0000313" key="7">
    <source>
        <dbReference type="Proteomes" id="UP000265875"/>
    </source>
</evidence>
<dbReference type="SUPFAM" id="SSF53383">
    <property type="entry name" value="PLP-dependent transferases"/>
    <property type="match status" value="1"/>
</dbReference>
<comment type="similarity">
    <text evidence="2 5">Belongs to the DegT/DnrJ/EryC1 family.</text>
</comment>
<dbReference type="Gene3D" id="3.40.640.10">
    <property type="entry name" value="Type I PLP-dependent aspartate aminotransferase-like (Major domain)"/>
    <property type="match status" value="1"/>
</dbReference>
<dbReference type="PIRSF" id="PIRSF000390">
    <property type="entry name" value="PLP_StrS"/>
    <property type="match status" value="1"/>
</dbReference>
<feature type="modified residue" description="N6-(pyridoxal phosphate)lysine" evidence="4">
    <location>
        <position position="190"/>
    </location>
</feature>
<keyword evidence="6" id="KW-0808">Transferase</keyword>
<dbReference type="PANTHER" id="PTHR30244:SF36">
    <property type="entry name" value="3-OXO-GLUCOSE-6-PHOSPHATE:GLUTAMATE AMINOTRANSFERASE"/>
    <property type="match status" value="1"/>
</dbReference>
<evidence type="ECO:0000313" key="6">
    <source>
        <dbReference type="EMBL" id="RII78726.1"/>
    </source>
</evidence>
<reference evidence="6 7" key="1">
    <citation type="submission" date="2018-08" db="EMBL/GenBank/DDBJ databases">
        <title>Draft genome sequence of the cyanotroph, Pseudomonas monteilii BCN3.</title>
        <authorList>
            <person name="Jones L.B."/>
            <person name="Kunz D.A."/>
        </authorList>
    </citation>
    <scope>NUCLEOTIDE SEQUENCE [LARGE SCALE GENOMIC DNA]</scope>
    <source>
        <strain evidence="6 7">BCN3</strain>
    </source>
</reference>
<evidence type="ECO:0000256" key="2">
    <source>
        <dbReference type="ARBA" id="ARBA00037999"/>
    </source>
</evidence>
<dbReference type="GO" id="GO:0030170">
    <property type="term" value="F:pyridoxal phosphate binding"/>
    <property type="evidence" value="ECO:0007669"/>
    <property type="project" value="TreeGrafter"/>
</dbReference>
<keyword evidence="6" id="KW-0032">Aminotransferase</keyword>
<dbReference type="PANTHER" id="PTHR30244">
    <property type="entry name" value="TRANSAMINASE"/>
    <property type="match status" value="1"/>
</dbReference>
<dbReference type="InterPro" id="IPR015422">
    <property type="entry name" value="PyrdxlP-dep_Trfase_small"/>
</dbReference>
<organism evidence="6 7">
    <name type="scientific">Pseudomonas monteilii</name>
    <dbReference type="NCBI Taxonomy" id="76759"/>
    <lineage>
        <taxon>Bacteria</taxon>
        <taxon>Pseudomonadati</taxon>
        <taxon>Pseudomonadota</taxon>
        <taxon>Gammaproteobacteria</taxon>
        <taxon>Pseudomonadales</taxon>
        <taxon>Pseudomonadaceae</taxon>
        <taxon>Pseudomonas</taxon>
    </lineage>
</organism>
<dbReference type="AlphaFoldDB" id="A0A399MDA9"/>
<evidence type="ECO:0000256" key="1">
    <source>
        <dbReference type="ARBA" id="ARBA00022898"/>
    </source>
</evidence>
<sequence length="382" mass="41282">MHRFLDLQQLNRRDEAELTEAFVRVLRSGWYVLGQEVEAFEHEFATVCGVEHAIGVGNGLDALSLILKGYRQLGRLAEGAEVILPNNSFVATALAVNEAGCIPVPVEPLEDSFLIDPQCVEAAIGPRTGAIVAVHLYGQLANMARLRSIADKHGLLLIEDAAQAHGAFDTDEVSVGALGDAAGFSFFPVKNVGALGDAGVVTTQDKQLAETVRCLRNYGSSEKYVHTVKGTNSRLDELQAALLRVKLCRMGDDAGQRRALAEKYLAGIRNPSILLPQPGETAASHVWHLFVVRCAHRDALQTHLHACGVPTLIHYPIPIHRQGAYPELSANDLPISDRLAEEVLSLPLYPGMPEALVDAVIDACNRFTSPGSSPLPKEPTCR</sequence>
<accession>A0A399MDA9</accession>
<dbReference type="InterPro" id="IPR000653">
    <property type="entry name" value="DegT/StrS_aminotransferase"/>
</dbReference>
<keyword evidence="1 4" id="KW-0663">Pyridoxal phosphate</keyword>
<dbReference type="InterPro" id="IPR015421">
    <property type="entry name" value="PyrdxlP-dep_Trfase_major"/>
</dbReference>
<name>A0A399MDA9_9PSED</name>
<dbReference type="CDD" id="cd00616">
    <property type="entry name" value="AHBA_syn"/>
    <property type="match status" value="1"/>
</dbReference>
<dbReference type="Gene3D" id="3.90.1150.10">
    <property type="entry name" value="Aspartate Aminotransferase, domain 1"/>
    <property type="match status" value="1"/>
</dbReference>
<evidence type="ECO:0000256" key="5">
    <source>
        <dbReference type="RuleBase" id="RU004508"/>
    </source>
</evidence>
<comment type="caution">
    <text evidence="6">The sequence shown here is derived from an EMBL/GenBank/DDBJ whole genome shotgun (WGS) entry which is preliminary data.</text>
</comment>
<dbReference type="RefSeq" id="WP_119369212.1">
    <property type="nucleotide sequence ID" value="NZ_QWLL01000015.1"/>
</dbReference>